<accession>X0ZEP4</accession>
<evidence type="ECO:0008006" key="4">
    <source>
        <dbReference type="Google" id="ProtNLM"/>
    </source>
</evidence>
<dbReference type="EMBL" id="BARS01052900">
    <property type="protein sequence ID" value="GAG46816.1"/>
    <property type="molecule type" value="Genomic_DNA"/>
</dbReference>
<dbReference type="PIRSF" id="PIRSF005901">
    <property type="entry name" value="EF-P"/>
    <property type="match status" value="1"/>
</dbReference>
<dbReference type="AlphaFoldDB" id="X0ZEP4"/>
<name>X0ZEP4_9ZZZZ</name>
<dbReference type="Pfam" id="PF09285">
    <property type="entry name" value="Elong-fact-P_C"/>
    <property type="match status" value="1"/>
</dbReference>
<comment type="caution">
    <text evidence="3">The sequence shown here is derived from an EMBL/GenBank/DDBJ whole genome shotgun (WGS) entry which is preliminary data.</text>
</comment>
<dbReference type="SMART" id="SM01185">
    <property type="entry name" value="EFP"/>
    <property type="match status" value="1"/>
</dbReference>
<proteinExistence type="predicted"/>
<dbReference type="InterPro" id="IPR012340">
    <property type="entry name" value="NA-bd_OB-fold"/>
</dbReference>
<dbReference type="InterPro" id="IPR001059">
    <property type="entry name" value="Transl_elong_P/YeiP_cen"/>
</dbReference>
<dbReference type="PROSITE" id="PS01275">
    <property type="entry name" value="EFP"/>
    <property type="match status" value="1"/>
</dbReference>
<dbReference type="FunFam" id="2.40.50.140:FF:000004">
    <property type="entry name" value="Elongation factor P"/>
    <property type="match status" value="1"/>
</dbReference>
<evidence type="ECO:0000259" key="2">
    <source>
        <dbReference type="SMART" id="SM01185"/>
    </source>
</evidence>
<gene>
    <name evidence="3" type="ORF">S01H1_78588</name>
</gene>
<dbReference type="GO" id="GO:0043043">
    <property type="term" value="P:peptide biosynthetic process"/>
    <property type="evidence" value="ECO:0007669"/>
    <property type="project" value="InterPro"/>
</dbReference>
<feature type="non-terminal residue" evidence="3">
    <location>
        <position position="1"/>
    </location>
</feature>
<dbReference type="SUPFAM" id="SSF50249">
    <property type="entry name" value="Nucleic acid-binding proteins"/>
    <property type="match status" value="2"/>
</dbReference>
<feature type="domain" description="Elongation factor P C-terminal" evidence="1">
    <location>
        <begin position="81"/>
        <end position="136"/>
    </location>
</feature>
<organism evidence="3">
    <name type="scientific">marine sediment metagenome</name>
    <dbReference type="NCBI Taxonomy" id="412755"/>
    <lineage>
        <taxon>unclassified sequences</taxon>
        <taxon>metagenomes</taxon>
        <taxon>ecological metagenomes</taxon>
    </lineage>
</organism>
<dbReference type="NCBIfam" id="NF001810">
    <property type="entry name" value="PRK00529.1"/>
    <property type="match status" value="1"/>
</dbReference>
<feature type="domain" description="Translation elongation factor P/YeiP central" evidence="2">
    <location>
        <begin position="19"/>
        <end position="73"/>
    </location>
</feature>
<reference evidence="3" key="1">
    <citation type="journal article" date="2014" name="Front. Microbiol.">
        <title>High frequency of phylogenetically diverse reductive dehalogenase-homologous genes in deep subseafloor sedimentary metagenomes.</title>
        <authorList>
            <person name="Kawai M."/>
            <person name="Futagami T."/>
            <person name="Toyoda A."/>
            <person name="Takaki Y."/>
            <person name="Nishi S."/>
            <person name="Hori S."/>
            <person name="Arai W."/>
            <person name="Tsubouchi T."/>
            <person name="Morono Y."/>
            <person name="Uchiyama I."/>
            <person name="Ito T."/>
            <person name="Fujiyama A."/>
            <person name="Inagaki F."/>
            <person name="Takami H."/>
        </authorList>
    </citation>
    <scope>NUCLEOTIDE SEQUENCE</scope>
    <source>
        <strain evidence="3">Expedition CK06-06</strain>
    </source>
</reference>
<dbReference type="Gene3D" id="2.40.50.140">
    <property type="entry name" value="Nucleic acid-binding proteins"/>
    <property type="match status" value="2"/>
</dbReference>
<evidence type="ECO:0000259" key="1">
    <source>
        <dbReference type="SMART" id="SM00841"/>
    </source>
</evidence>
<dbReference type="GO" id="GO:0005829">
    <property type="term" value="C:cytosol"/>
    <property type="evidence" value="ECO:0007669"/>
    <property type="project" value="UniProtKB-ARBA"/>
</dbReference>
<dbReference type="PANTHER" id="PTHR30053">
    <property type="entry name" value="ELONGATION FACTOR P"/>
    <property type="match status" value="1"/>
</dbReference>
<dbReference type="CDD" id="cd05794">
    <property type="entry name" value="S1_EF-P_repeat_2"/>
    <property type="match status" value="1"/>
</dbReference>
<dbReference type="InterPro" id="IPR013852">
    <property type="entry name" value="Transl_elong_P/YeiP_CS"/>
</dbReference>
<dbReference type="Pfam" id="PF01132">
    <property type="entry name" value="EFP"/>
    <property type="match status" value="1"/>
</dbReference>
<dbReference type="InterPro" id="IPR020599">
    <property type="entry name" value="Transl_elong_fac_P/YeiP"/>
</dbReference>
<evidence type="ECO:0000313" key="3">
    <source>
        <dbReference type="EMBL" id="GAG46816.1"/>
    </source>
</evidence>
<dbReference type="PANTHER" id="PTHR30053:SF12">
    <property type="entry name" value="ELONGATION FACTOR P (EF-P) FAMILY PROTEIN"/>
    <property type="match status" value="1"/>
</dbReference>
<dbReference type="InterPro" id="IPR015365">
    <property type="entry name" value="Elong-fact-P_C"/>
</dbReference>
<dbReference type="SMART" id="SM00841">
    <property type="entry name" value="Elong-fact-P_C"/>
    <property type="match status" value="1"/>
</dbReference>
<dbReference type="GO" id="GO:0003746">
    <property type="term" value="F:translation elongation factor activity"/>
    <property type="evidence" value="ECO:0007669"/>
    <property type="project" value="InterPro"/>
</dbReference>
<sequence length="140" mass="15442">IIERVVQAGTKFSRARVERQPAQYLYADGDLHYFMNTETYDQIALNTDRLGDALQYLSENATCQLLTHGDQAIGIELSAAVELKVAHTDSWVRGDTAQGGNKPARLETGLTVQVPLFINTGDVVKVDTRSGEYLERASGR</sequence>
<dbReference type="CDD" id="cd04470">
    <property type="entry name" value="S1_EF-P_repeat_1"/>
    <property type="match status" value="1"/>
</dbReference>
<protein>
    <recommendedName>
        <fullName evidence="4">Elongation factor P</fullName>
    </recommendedName>
</protein>
<dbReference type="FunFam" id="2.40.50.140:FF:000009">
    <property type="entry name" value="Elongation factor P"/>
    <property type="match status" value="1"/>
</dbReference>